<dbReference type="Proteomes" id="UP001652741">
    <property type="component" value="Chromosome ssa23"/>
</dbReference>
<dbReference type="GeneID" id="106584792"/>
<comment type="subcellular location">
    <subcellularLocation>
        <location evidence="7">Cell membrane</location>
        <topology evidence="7">Multi-pass membrane protein</topology>
    </subcellularLocation>
    <subcellularLocation>
        <location evidence="1">Membrane</location>
    </subcellularLocation>
</comment>
<evidence type="ECO:0000256" key="5">
    <source>
        <dbReference type="ARBA" id="ARBA00024167"/>
    </source>
</evidence>
<keyword evidence="4" id="KW-0472">Membrane</keyword>
<dbReference type="GO" id="GO:0034707">
    <property type="term" value="C:chloride channel complex"/>
    <property type="evidence" value="ECO:0007669"/>
    <property type="project" value="UniProtKB-KW"/>
</dbReference>
<accession>A0A1S3PE18</accession>
<dbReference type="RefSeq" id="XP_014025856.2">
    <property type="nucleotide sequence ID" value="XM_014170381.2"/>
</dbReference>
<comment type="similarity">
    <text evidence="6 7">Belongs to the anion channel-forming bestrophin (TC 1.A.46) family. Calcium-sensitive chloride channel subfamily.</text>
</comment>
<protein>
    <recommendedName>
        <fullName evidence="7">Bestrophin homolog</fullName>
    </recommendedName>
</protein>
<sequence>MGWLKVAEQMINPFGEDDEDFEANYLQIKEHEETNHSSPGEGGSESPPGGSFPSLPPLLQRLTALPRPGASFSRFPPLPAHRGGHLHAGPHPRHDSSHLDYIFSSMPLYERSGFYSCPQTPIHCVPPSHVPPAPIHCVPPPMELTPGIAAPAPWPL</sequence>
<dbReference type="InterPro" id="IPR021134">
    <property type="entry name" value="Bestrophin-like"/>
</dbReference>
<reference evidence="10" key="1">
    <citation type="submission" date="2025-08" db="UniProtKB">
        <authorList>
            <consortium name="RefSeq"/>
        </authorList>
    </citation>
    <scope>IDENTIFICATION</scope>
</reference>
<keyword evidence="7" id="KW-0406">Ion transport</keyword>
<name>A0A1S3PE18_SALSA</name>
<gene>
    <name evidence="10" type="primary">LOC106584792</name>
</gene>
<feature type="region of interest" description="Disordered" evidence="8">
    <location>
        <begin position="15"/>
        <end position="93"/>
    </location>
</feature>
<evidence type="ECO:0000256" key="4">
    <source>
        <dbReference type="ARBA" id="ARBA00023136"/>
    </source>
</evidence>
<dbReference type="InterPro" id="IPR000615">
    <property type="entry name" value="Bestrophin"/>
</dbReference>
<feature type="compositionally biased region" description="Low complexity" evidence="8">
    <location>
        <begin position="44"/>
        <end position="59"/>
    </location>
</feature>
<comment type="catalytic activity">
    <reaction evidence="5">
        <text>chloride(in) = chloride(out)</text>
        <dbReference type="Rhea" id="RHEA:29823"/>
        <dbReference type="ChEBI" id="CHEBI:17996"/>
    </reaction>
</comment>
<comment type="function">
    <text evidence="7">Forms chloride channels.</text>
</comment>
<dbReference type="PANTHER" id="PTHR10736">
    <property type="entry name" value="BESTROPHIN"/>
    <property type="match status" value="1"/>
</dbReference>
<organism evidence="9 10">
    <name type="scientific">Salmo salar</name>
    <name type="common">Atlantic salmon</name>
    <dbReference type="NCBI Taxonomy" id="8030"/>
    <lineage>
        <taxon>Eukaryota</taxon>
        <taxon>Metazoa</taxon>
        <taxon>Chordata</taxon>
        <taxon>Craniata</taxon>
        <taxon>Vertebrata</taxon>
        <taxon>Euteleostomi</taxon>
        <taxon>Actinopterygii</taxon>
        <taxon>Neopterygii</taxon>
        <taxon>Teleostei</taxon>
        <taxon>Protacanthopterygii</taxon>
        <taxon>Salmoniformes</taxon>
        <taxon>Salmonidae</taxon>
        <taxon>Salmoninae</taxon>
        <taxon>Salmo</taxon>
    </lineage>
</organism>
<dbReference type="Pfam" id="PF01062">
    <property type="entry name" value="Bestrophin"/>
    <property type="match status" value="1"/>
</dbReference>
<evidence type="ECO:0000256" key="6">
    <source>
        <dbReference type="ARBA" id="ARBA00034769"/>
    </source>
</evidence>
<evidence type="ECO:0000313" key="9">
    <source>
        <dbReference type="Proteomes" id="UP001652741"/>
    </source>
</evidence>
<dbReference type="GO" id="GO:0005254">
    <property type="term" value="F:chloride channel activity"/>
    <property type="evidence" value="ECO:0007669"/>
    <property type="project" value="UniProtKB-KW"/>
</dbReference>
<keyword evidence="7" id="KW-0868">Chloride</keyword>
<keyword evidence="3" id="KW-1133">Transmembrane helix</keyword>
<dbReference type="GO" id="GO:0005886">
    <property type="term" value="C:plasma membrane"/>
    <property type="evidence" value="ECO:0007669"/>
    <property type="project" value="UniProtKB-SubCell"/>
</dbReference>
<keyword evidence="7" id="KW-0407">Ion channel</keyword>
<evidence type="ECO:0000256" key="3">
    <source>
        <dbReference type="ARBA" id="ARBA00022989"/>
    </source>
</evidence>
<evidence type="ECO:0000256" key="7">
    <source>
        <dbReference type="RuleBase" id="RU363126"/>
    </source>
</evidence>
<keyword evidence="7" id="KW-1003">Cell membrane</keyword>
<evidence type="ECO:0000256" key="8">
    <source>
        <dbReference type="SAM" id="MobiDB-lite"/>
    </source>
</evidence>
<evidence type="ECO:0000256" key="2">
    <source>
        <dbReference type="ARBA" id="ARBA00022692"/>
    </source>
</evidence>
<proteinExistence type="inferred from homology"/>
<evidence type="ECO:0000313" key="10">
    <source>
        <dbReference type="RefSeq" id="XP_014025856.2"/>
    </source>
</evidence>
<keyword evidence="9" id="KW-1185">Reference proteome</keyword>
<feature type="compositionally biased region" description="Basic residues" evidence="8">
    <location>
        <begin position="82"/>
        <end position="91"/>
    </location>
</feature>
<keyword evidence="2" id="KW-0812">Transmembrane</keyword>
<keyword evidence="7" id="KW-0869">Chloride channel</keyword>
<keyword evidence="7" id="KW-0813">Transport</keyword>
<dbReference type="AlphaFoldDB" id="A0A1S3PE18"/>
<evidence type="ECO:0000256" key="1">
    <source>
        <dbReference type="ARBA" id="ARBA00004370"/>
    </source>
</evidence>